<reference evidence="1" key="1">
    <citation type="submission" date="2013-12" db="EMBL/GenBank/DDBJ databases">
        <authorList>
            <person name="Aslett M."/>
        </authorList>
    </citation>
    <scope>NUCLEOTIDE SEQUENCE [LARGE SCALE GENOMIC DNA]</scope>
    <source>
        <strain evidence="1">Lindley</strain>
    </source>
</reference>
<reference evidence="1" key="2">
    <citation type="submission" date="2014-05" db="EMBL/GenBank/DDBJ databases">
        <title>The genome and life-stage specific transcriptomes of Globodera pallida elucidate key aspects of plant parasitism by a cyst nematode.</title>
        <authorList>
            <person name="Cotton J.A."/>
            <person name="Lilley C.J."/>
            <person name="Jones L.M."/>
            <person name="Kikuchi T."/>
            <person name="Reid A.J."/>
            <person name="Thorpe P."/>
            <person name="Tsai I.J."/>
            <person name="Beasley H."/>
            <person name="Blok V."/>
            <person name="Cock P.J.A."/>
            <person name="Van den Akker S.E."/>
            <person name="Holroyd N."/>
            <person name="Hunt M."/>
            <person name="Mantelin S."/>
            <person name="Naghra H."/>
            <person name="Pain A."/>
            <person name="Palomares-Rius J.E."/>
            <person name="Zarowiecki M."/>
            <person name="Berriman M."/>
            <person name="Jones J.T."/>
            <person name="Urwin P.E."/>
        </authorList>
    </citation>
    <scope>NUCLEOTIDE SEQUENCE [LARGE SCALE GENOMIC DNA]</scope>
    <source>
        <strain evidence="1">Lindley</strain>
    </source>
</reference>
<evidence type="ECO:0000313" key="2">
    <source>
        <dbReference type="WBParaSite" id="GPLIN_000539100"/>
    </source>
</evidence>
<proteinExistence type="predicted"/>
<protein>
    <submittedName>
        <fullName evidence="2">SCP domain-containing protein</fullName>
    </submittedName>
</protein>
<evidence type="ECO:0000313" key="1">
    <source>
        <dbReference type="Proteomes" id="UP000050741"/>
    </source>
</evidence>
<dbReference type="Proteomes" id="UP000050741">
    <property type="component" value="Unassembled WGS sequence"/>
</dbReference>
<accession>A0A183BXQ1</accession>
<name>A0A183BXQ1_GLOPA</name>
<reference evidence="2" key="3">
    <citation type="submission" date="2016-06" db="UniProtKB">
        <authorList>
            <consortium name="WormBaseParasite"/>
        </authorList>
    </citation>
    <scope>IDENTIFICATION</scope>
</reference>
<dbReference type="WBParaSite" id="GPLIN_000539100">
    <property type="protein sequence ID" value="GPLIN_000539100"/>
    <property type="gene ID" value="GPLIN_000539100"/>
</dbReference>
<keyword evidence="1" id="KW-1185">Reference proteome</keyword>
<dbReference type="AlphaFoldDB" id="A0A183BXQ1"/>
<organism evidence="1 2">
    <name type="scientific">Globodera pallida</name>
    <name type="common">Potato cyst nematode worm</name>
    <name type="synonym">Heterodera pallida</name>
    <dbReference type="NCBI Taxonomy" id="36090"/>
    <lineage>
        <taxon>Eukaryota</taxon>
        <taxon>Metazoa</taxon>
        <taxon>Ecdysozoa</taxon>
        <taxon>Nematoda</taxon>
        <taxon>Chromadorea</taxon>
        <taxon>Rhabditida</taxon>
        <taxon>Tylenchina</taxon>
        <taxon>Tylenchomorpha</taxon>
        <taxon>Tylenchoidea</taxon>
        <taxon>Heteroderidae</taxon>
        <taxon>Heteroderinae</taxon>
        <taxon>Globodera</taxon>
    </lineage>
</organism>
<sequence>MLNQSLEAFQKRNEKARIWGGGQKLTAAAAMLCFQWLAKNGDSFCLWVQVNLAGNELSKQYAHSFWLSERQAVAECGRPRLLQRFPLVAFSLQPSSFCS</sequence>